<comment type="caution">
    <text evidence="2">The sequence shown here is derived from an EMBL/GenBank/DDBJ whole genome shotgun (WGS) entry which is preliminary data.</text>
</comment>
<evidence type="ECO:0000313" key="2">
    <source>
        <dbReference type="EMBL" id="KWT99091.1"/>
    </source>
</evidence>
<dbReference type="OrthoDB" id="1436842at2"/>
<dbReference type="AlphaFoldDB" id="A0A109D5F7"/>
<reference evidence="2 3" key="1">
    <citation type="submission" date="2015-11" db="EMBL/GenBank/DDBJ databases">
        <title>Draft WGS of Vibrio toranzoniae.</title>
        <authorList>
            <person name="Lasa A."/>
            <person name="Romalde J.L."/>
        </authorList>
    </citation>
    <scope>NUCLEOTIDE SEQUENCE [LARGE SCALE GENOMIC DNA]</scope>
    <source>
        <strain evidence="2 3">Vb 10.8</strain>
    </source>
</reference>
<feature type="chain" id="PRO_5007133757" evidence="1">
    <location>
        <begin position="21"/>
        <end position="162"/>
    </location>
</feature>
<proteinExistence type="predicted"/>
<keyword evidence="1" id="KW-0732">Signal</keyword>
<organism evidence="2 3">
    <name type="scientific">Vibrio toranzoniae</name>
    <dbReference type="NCBI Taxonomy" id="1194427"/>
    <lineage>
        <taxon>Bacteria</taxon>
        <taxon>Pseudomonadati</taxon>
        <taxon>Pseudomonadota</taxon>
        <taxon>Gammaproteobacteria</taxon>
        <taxon>Vibrionales</taxon>
        <taxon>Vibrionaceae</taxon>
        <taxon>Vibrio</taxon>
    </lineage>
</organism>
<accession>A0A109D5F7</accession>
<evidence type="ECO:0000313" key="3">
    <source>
        <dbReference type="Proteomes" id="UP000057389"/>
    </source>
</evidence>
<evidence type="ECO:0000256" key="1">
    <source>
        <dbReference type="SAM" id="SignalP"/>
    </source>
</evidence>
<protein>
    <submittedName>
        <fullName evidence="2">Uncharacterized protein</fullName>
    </submittedName>
</protein>
<name>A0A109D5F7_9VIBR</name>
<gene>
    <name evidence="2" type="ORF">APQ14_19040</name>
</gene>
<dbReference type="RefSeq" id="WP_060469702.1">
    <property type="nucleotide sequence ID" value="NZ_AP025515.1"/>
</dbReference>
<dbReference type="GeneID" id="300180226"/>
<dbReference type="NCBIfam" id="NF040519">
    <property type="entry name" value="Sbal_3080_fam"/>
    <property type="match status" value="1"/>
</dbReference>
<dbReference type="EMBL" id="LMXU01000042">
    <property type="protein sequence ID" value="KWT99091.1"/>
    <property type="molecule type" value="Genomic_DNA"/>
</dbReference>
<keyword evidence="3" id="KW-1185">Reference proteome</keyword>
<feature type="signal peptide" evidence="1">
    <location>
        <begin position="1"/>
        <end position="20"/>
    </location>
</feature>
<dbReference type="PROSITE" id="PS51257">
    <property type="entry name" value="PROKAR_LIPOPROTEIN"/>
    <property type="match status" value="1"/>
</dbReference>
<sequence length="162" mass="18268">MLNKIVLIFSILLMSGCANNAILELQQLDSTKIENKSIQIIDDGRTKESIKHIIAGKLDEYGFQYEVVDISQSNSSTTDNPKLTYSANWWWDMASYMRFLNVEIKDNKQTVALVKIDTVKCGGFDKFGSAQRRTEITLDLLLSNLTKEEANELICLGGQPNQ</sequence>
<dbReference type="Proteomes" id="UP000057389">
    <property type="component" value="Unassembled WGS sequence"/>
</dbReference>